<dbReference type="Proteomes" id="UP001341281">
    <property type="component" value="Chromosome 07"/>
</dbReference>
<dbReference type="PANTHER" id="PTHR34709">
    <property type="entry name" value="OS10G0396666 PROTEIN"/>
    <property type="match status" value="1"/>
</dbReference>
<dbReference type="InterPro" id="IPR036047">
    <property type="entry name" value="F-box-like_dom_sf"/>
</dbReference>
<organism evidence="2 3">
    <name type="scientific">Paspalum notatum var. saurae</name>
    <dbReference type="NCBI Taxonomy" id="547442"/>
    <lineage>
        <taxon>Eukaryota</taxon>
        <taxon>Viridiplantae</taxon>
        <taxon>Streptophyta</taxon>
        <taxon>Embryophyta</taxon>
        <taxon>Tracheophyta</taxon>
        <taxon>Spermatophyta</taxon>
        <taxon>Magnoliopsida</taxon>
        <taxon>Liliopsida</taxon>
        <taxon>Poales</taxon>
        <taxon>Poaceae</taxon>
        <taxon>PACMAD clade</taxon>
        <taxon>Panicoideae</taxon>
        <taxon>Andropogonodae</taxon>
        <taxon>Paspaleae</taxon>
        <taxon>Paspalinae</taxon>
        <taxon>Paspalum</taxon>
    </lineage>
</organism>
<keyword evidence="3" id="KW-1185">Reference proteome</keyword>
<name>A0AAQ3U2U1_PASNO</name>
<dbReference type="SUPFAM" id="SSF81383">
    <property type="entry name" value="F-box domain"/>
    <property type="match status" value="1"/>
</dbReference>
<evidence type="ECO:0000313" key="2">
    <source>
        <dbReference type="EMBL" id="WVZ83154.1"/>
    </source>
</evidence>
<dbReference type="PANTHER" id="PTHR34709:SF61">
    <property type="entry name" value="OS07G0229100 PROTEIN"/>
    <property type="match status" value="1"/>
</dbReference>
<dbReference type="Gene3D" id="3.80.10.10">
    <property type="entry name" value="Ribonuclease Inhibitor"/>
    <property type="match status" value="1"/>
</dbReference>
<protein>
    <recommendedName>
        <fullName evidence="1">F-box domain-containing protein</fullName>
    </recommendedName>
</protein>
<feature type="domain" description="F-box" evidence="1">
    <location>
        <begin position="29"/>
        <end position="68"/>
    </location>
</feature>
<proteinExistence type="predicted"/>
<evidence type="ECO:0000313" key="3">
    <source>
        <dbReference type="Proteomes" id="UP001341281"/>
    </source>
</evidence>
<dbReference type="InterPro" id="IPR001810">
    <property type="entry name" value="F-box_dom"/>
</dbReference>
<gene>
    <name evidence="2" type="ORF">U9M48_030327</name>
</gene>
<dbReference type="InterPro" id="IPR032675">
    <property type="entry name" value="LRR_dom_sf"/>
</dbReference>
<dbReference type="InterPro" id="IPR055312">
    <property type="entry name" value="FBL15-like"/>
</dbReference>
<dbReference type="SUPFAM" id="SSF52047">
    <property type="entry name" value="RNI-like"/>
    <property type="match status" value="1"/>
</dbReference>
<reference evidence="2 3" key="1">
    <citation type="submission" date="2024-02" db="EMBL/GenBank/DDBJ databases">
        <title>High-quality chromosome-scale genome assembly of Pensacola bahiagrass (Paspalum notatum Flugge var. saurae).</title>
        <authorList>
            <person name="Vega J.M."/>
            <person name="Podio M."/>
            <person name="Orjuela J."/>
            <person name="Siena L.A."/>
            <person name="Pessino S.C."/>
            <person name="Combes M.C."/>
            <person name="Mariac C."/>
            <person name="Albertini E."/>
            <person name="Pupilli F."/>
            <person name="Ortiz J.P.A."/>
            <person name="Leblanc O."/>
        </authorList>
    </citation>
    <scope>NUCLEOTIDE SEQUENCE [LARGE SCALE GENOMIC DNA]</scope>
    <source>
        <strain evidence="2">R1</strain>
        <tissue evidence="2">Leaf</tissue>
    </source>
</reference>
<dbReference type="AlphaFoldDB" id="A0AAQ3U2U1"/>
<evidence type="ECO:0000259" key="1">
    <source>
        <dbReference type="Pfam" id="PF00646"/>
    </source>
</evidence>
<dbReference type="EMBL" id="CP144751">
    <property type="protein sequence ID" value="WVZ83154.1"/>
    <property type="molecule type" value="Genomic_DNA"/>
</dbReference>
<dbReference type="Pfam" id="PF00646">
    <property type="entry name" value="F-box"/>
    <property type="match status" value="1"/>
</dbReference>
<accession>A0AAQ3U2U1</accession>
<sequence length="500" mass="55684">MELSLSGGEVAVKSKRSSYDGEKEEEDHISALPDDILLHFLLRLEDDAAAGRTSVLSKRWRRVWKLLPELRFRSNTDPRRVRAAVSAHDADLHILDVKTLDAAPESMTACLRVAAARRLSGALFFDVEEQEQGQQASGGAIELPCFDRATSLSLRLGSLYLALPAAGVFARLTTLFLHHVSFHSPCELGDAVSSARSPRLEQLSVSDARGLLNLAIHSESLTILFLATVRGLRQLTVVAPGLRKLMFCGFGSAHRELVANISAPQLERLHWEDEHCVPDLPVGEMAQLQKLTTAFFCVNTQTQQNYIVARLLKQIRSVAELYMVLVHYPGFGDSQFFIKNIVVLPRLSTLGLDISSGGHTFGASVFYLLKMCVGLKQLELRVLPDMEDEEIQSACPSGCICDEPSNWKTEEFTLNCLQKVEIDGMKGVDHEVMFLSRLLNWATILETVSLTFDRFISEDKAKELCHTLSSFSRAETRMEFYMKRGVGIASRHLLAPRLRG</sequence>